<feature type="binding site" evidence="5">
    <location>
        <position position="148"/>
    </location>
    <ligand>
        <name>molybdate</name>
        <dbReference type="ChEBI" id="CHEBI:36264"/>
    </ligand>
</feature>
<dbReference type="PIRSF" id="PIRSF004846">
    <property type="entry name" value="ModA"/>
    <property type="match status" value="1"/>
</dbReference>
<evidence type="ECO:0000256" key="5">
    <source>
        <dbReference type="PIRSR" id="PIRSR004846-1"/>
    </source>
</evidence>
<dbReference type="Pfam" id="PF13531">
    <property type="entry name" value="SBP_bac_11"/>
    <property type="match status" value="1"/>
</dbReference>
<keyword evidence="8" id="KW-1185">Reference proteome</keyword>
<comment type="similarity">
    <text evidence="1">Belongs to the bacterial solute-binding protein ModA family.</text>
</comment>
<keyword evidence="2 5" id="KW-0500">Molybdenum</keyword>
<dbReference type="eggNOG" id="COG0725">
    <property type="taxonomic scope" value="Bacteria"/>
</dbReference>
<feature type="signal peptide" evidence="6">
    <location>
        <begin position="1"/>
        <end position="24"/>
    </location>
</feature>
<dbReference type="GO" id="GO:0015689">
    <property type="term" value="P:molybdate ion transport"/>
    <property type="evidence" value="ECO:0007669"/>
    <property type="project" value="InterPro"/>
</dbReference>
<evidence type="ECO:0000256" key="2">
    <source>
        <dbReference type="ARBA" id="ARBA00022505"/>
    </source>
</evidence>
<dbReference type="NCBIfam" id="TIGR01256">
    <property type="entry name" value="modA"/>
    <property type="match status" value="1"/>
</dbReference>
<dbReference type="AlphaFoldDB" id="A0A0A2TNT5"/>
<dbReference type="Proteomes" id="UP000030147">
    <property type="component" value="Unassembled WGS sequence"/>
</dbReference>
<dbReference type="SUPFAM" id="SSF53850">
    <property type="entry name" value="Periplasmic binding protein-like II"/>
    <property type="match status" value="1"/>
</dbReference>
<dbReference type="GO" id="GO:0046872">
    <property type="term" value="F:metal ion binding"/>
    <property type="evidence" value="ECO:0007669"/>
    <property type="project" value="UniProtKB-KW"/>
</dbReference>
<feature type="chain" id="PRO_5039037458" evidence="6">
    <location>
        <begin position="25"/>
        <end position="260"/>
    </location>
</feature>
<dbReference type="OrthoDB" id="9785015at2"/>
<dbReference type="GO" id="GO:1901359">
    <property type="term" value="F:tungstate binding"/>
    <property type="evidence" value="ECO:0007669"/>
    <property type="project" value="UniProtKB-ARBA"/>
</dbReference>
<reference evidence="7 8" key="1">
    <citation type="journal article" date="2015" name="Stand. Genomic Sci.">
        <title>High quality draft genome sequence of the moderately halophilic bacterium Pontibacillus yanchengensis Y32(T) and comparison among Pontibacillus genomes.</title>
        <authorList>
            <person name="Huang J."/>
            <person name="Qiao Z.X."/>
            <person name="Tang J.W."/>
            <person name="Wang G."/>
        </authorList>
    </citation>
    <scope>NUCLEOTIDE SEQUENCE [LARGE SCALE GENOMIC DNA]</scope>
    <source>
        <strain evidence="7 8">Y32</strain>
    </source>
</reference>
<evidence type="ECO:0000313" key="8">
    <source>
        <dbReference type="Proteomes" id="UP000030147"/>
    </source>
</evidence>
<sequence length="260" mass="28774">MIINNRFKMIVVLGLIILMAACSSKEDSHTREITISAAASLKKPLEILEEQYEKENPTIELFFNYGGSGALKNQILQGAPVDVYISANKRNVQELIDEGKMSKDTIVELLSNHLVVIMSENVEEVVTLNGIAERDMKFAIGNPDTVPAGMYAKESLTALNLWESLKNQFVYAKDVRHVLSLVEQGSVIGGIVYQSDAQSSNKVKVINRINPDTYSRITYSIGVIDDSSYKNLGSNFVSFLSSSEAQEVFENAGFVPRNLK</sequence>
<feature type="binding site" evidence="5">
    <location>
        <position position="40"/>
    </location>
    <ligand>
        <name>molybdate</name>
        <dbReference type="ChEBI" id="CHEBI:36264"/>
    </ligand>
</feature>
<keyword evidence="3 5" id="KW-0479">Metal-binding</keyword>
<gene>
    <name evidence="7" type="ORF">N782_01995</name>
</gene>
<dbReference type="InterPro" id="IPR005950">
    <property type="entry name" value="ModA"/>
</dbReference>
<evidence type="ECO:0000256" key="4">
    <source>
        <dbReference type="ARBA" id="ARBA00022729"/>
    </source>
</evidence>
<accession>A0A0A2TNT5</accession>
<dbReference type="PANTHER" id="PTHR30632:SF0">
    <property type="entry name" value="SULFATE-BINDING PROTEIN"/>
    <property type="match status" value="1"/>
</dbReference>
<keyword evidence="4 6" id="KW-0732">Signal</keyword>
<feature type="binding site" evidence="5">
    <location>
        <position position="175"/>
    </location>
    <ligand>
        <name>molybdate</name>
        <dbReference type="ChEBI" id="CHEBI:36264"/>
    </ligand>
</feature>
<evidence type="ECO:0000256" key="3">
    <source>
        <dbReference type="ARBA" id="ARBA00022723"/>
    </source>
</evidence>
<dbReference type="STRING" id="1385514.N782_01995"/>
<name>A0A0A2TNT5_9BACI</name>
<comment type="caution">
    <text evidence="7">The sequence shown here is derived from an EMBL/GenBank/DDBJ whole genome shotgun (WGS) entry which is preliminary data.</text>
</comment>
<feature type="binding site" evidence="5">
    <location>
        <position position="68"/>
    </location>
    <ligand>
        <name>molybdate</name>
        <dbReference type="ChEBI" id="CHEBI:36264"/>
    </ligand>
</feature>
<evidence type="ECO:0000313" key="7">
    <source>
        <dbReference type="EMBL" id="KGP71000.1"/>
    </source>
</evidence>
<evidence type="ECO:0000256" key="6">
    <source>
        <dbReference type="SAM" id="SignalP"/>
    </source>
</evidence>
<proteinExistence type="inferred from homology"/>
<evidence type="ECO:0000256" key="1">
    <source>
        <dbReference type="ARBA" id="ARBA00009175"/>
    </source>
</evidence>
<dbReference type="EMBL" id="AVBF01000091">
    <property type="protein sequence ID" value="KGP71000.1"/>
    <property type="molecule type" value="Genomic_DNA"/>
</dbReference>
<feature type="binding site" evidence="5">
    <location>
        <position position="193"/>
    </location>
    <ligand>
        <name>molybdate</name>
        <dbReference type="ChEBI" id="CHEBI:36264"/>
    </ligand>
</feature>
<dbReference type="FunFam" id="3.40.190.10:FF:000035">
    <property type="entry name" value="Molybdate ABC transporter substrate-binding protein"/>
    <property type="match status" value="1"/>
</dbReference>
<dbReference type="GO" id="GO:0030973">
    <property type="term" value="F:molybdate ion binding"/>
    <property type="evidence" value="ECO:0007669"/>
    <property type="project" value="UniProtKB-ARBA"/>
</dbReference>
<dbReference type="PROSITE" id="PS51257">
    <property type="entry name" value="PROKAR_LIPOPROTEIN"/>
    <property type="match status" value="1"/>
</dbReference>
<protein>
    <submittedName>
        <fullName evidence="7">Molybdate ABC transporter substrate-binding protein</fullName>
    </submittedName>
</protein>
<dbReference type="Gene3D" id="3.40.190.10">
    <property type="entry name" value="Periplasmic binding protein-like II"/>
    <property type="match status" value="2"/>
</dbReference>
<dbReference type="InterPro" id="IPR050682">
    <property type="entry name" value="ModA/WtpA"/>
</dbReference>
<dbReference type="PANTHER" id="PTHR30632">
    <property type="entry name" value="MOLYBDATE-BINDING PERIPLASMIC PROTEIN"/>
    <property type="match status" value="1"/>
</dbReference>
<dbReference type="RefSeq" id="WP_036824158.1">
    <property type="nucleotide sequence ID" value="NZ_AVBF01000091.1"/>
</dbReference>
<organism evidence="7 8">
    <name type="scientific">Pontibacillus yanchengensis Y32</name>
    <dbReference type="NCBI Taxonomy" id="1385514"/>
    <lineage>
        <taxon>Bacteria</taxon>
        <taxon>Bacillati</taxon>
        <taxon>Bacillota</taxon>
        <taxon>Bacilli</taxon>
        <taxon>Bacillales</taxon>
        <taxon>Bacillaceae</taxon>
        <taxon>Pontibacillus</taxon>
    </lineage>
</organism>